<reference evidence="3 4" key="1">
    <citation type="submission" date="2020-10" db="EMBL/GenBank/DDBJ databases">
        <title>Olsenella immobilis sp.nov., isolated from the mud in a fermentation cellar used for the production of Chinese strong-flavoured liquor.</title>
        <authorList>
            <person name="Lu L."/>
        </authorList>
    </citation>
    <scope>NUCLEOTIDE SEQUENCE [LARGE SCALE GENOMIC DNA]</scope>
    <source>
        <strain evidence="3 4">LZLJ-2</strain>
    </source>
</reference>
<evidence type="ECO:0000313" key="4">
    <source>
        <dbReference type="Proteomes" id="UP000593735"/>
    </source>
</evidence>
<dbReference type="Pfam" id="PF00173">
    <property type="entry name" value="Cyt-b5"/>
    <property type="match status" value="1"/>
</dbReference>
<keyword evidence="1" id="KW-0472">Membrane</keyword>
<evidence type="ECO:0000256" key="1">
    <source>
        <dbReference type="SAM" id="Phobius"/>
    </source>
</evidence>
<dbReference type="InterPro" id="IPR036400">
    <property type="entry name" value="Cyt_B5-like_heme/steroid_sf"/>
</dbReference>
<dbReference type="Proteomes" id="UP000593735">
    <property type="component" value="Chromosome"/>
</dbReference>
<organism evidence="3 4">
    <name type="scientific">Thermophilibacter immobilis</name>
    <dbReference type="NCBI Taxonomy" id="2779519"/>
    <lineage>
        <taxon>Bacteria</taxon>
        <taxon>Bacillati</taxon>
        <taxon>Actinomycetota</taxon>
        <taxon>Coriobacteriia</taxon>
        <taxon>Coriobacteriales</taxon>
        <taxon>Atopobiaceae</taxon>
        <taxon>Thermophilibacter</taxon>
    </lineage>
</organism>
<proteinExistence type="predicted"/>
<feature type="domain" description="Cytochrome b5 heme-binding" evidence="2">
    <location>
        <begin position="54"/>
        <end position="123"/>
    </location>
</feature>
<feature type="transmembrane region" description="Helical" evidence="1">
    <location>
        <begin position="7"/>
        <end position="26"/>
    </location>
</feature>
<keyword evidence="1" id="KW-0812">Transmembrane</keyword>
<dbReference type="RefSeq" id="WP_194372829.1">
    <property type="nucleotide sequence ID" value="NZ_CP063767.1"/>
</dbReference>
<evidence type="ECO:0000259" key="2">
    <source>
        <dbReference type="SMART" id="SM01117"/>
    </source>
</evidence>
<name>A0A7S7MAB6_9ACTN</name>
<dbReference type="AlphaFoldDB" id="A0A7S7MAB6"/>
<dbReference type="SUPFAM" id="SSF55856">
    <property type="entry name" value="Cytochrome b5-like heme/steroid binding domain"/>
    <property type="match status" value="1"/>
</dbReference>
<protein>
    <recommendedName>
        <fullName evidence="2">Cytochrome b5 heme-binding domain-containing protein</fullName>
    </recommendedName>
</protein>
<sequence length="127" mass="14036">MKRRVKVVGIVLAIVAVVVVGYYVFFSNGAKSPEERFSRELTTEEQELVDTNAFTPETLARYDGKEGRKAYIAVNGAVYDVTDHWKDGEHHGLSAGYDVTRGFLDSPHGASTLKKLTVVGGYHDDSR</sequence>
<keyword evidence="1" id="KW-1133">Transmembrane helix</keyword>
<keyword evidence="4" id="KW-1185">Reference proteome</keyword>
<dbReference type="SMART" id="SM01117">
    <property type="entry name" value="Cyt-b5"/>
    <property type="match status" value="1"/>
</dbReference>
<dbReference type="KEGG" id="tio:INP52_02155"/>
<dbReference type="InterPro" id="IPR001199">
    <property type="entry name" value="Cyt_B5-like_heme/steroid-bd"/>
</dbReference>
<dbReference type="Gene3D" id="3.10.120.10">
    <property type="entry name" value="Cytochrome b5-like heme/steroid binding domain"/>
    <property type="match status" value="1"/>
</dbReference>
<accession>A0A7S7MAB6</accession>
<gene>
    <name evidence="3" type="ORF">INP52_02155</name>
</gene>
<evidence type="ECO:0000313" key="3">
    <source>
        <dbReference type="EMBL" id="QOY61528.1"/>
    </source>
</evidence>
<dbReference type="EMBL" id="CP063767">
    <property type="protein sequence ID" value="QOY61528.1"/>
    <property type="molecule type" value="Genomic_DNA"/>
</dbReference>